<protein>
    <recommendedName>
        <fullName evidence="6">AAA+ ATPase domain-containing protein</fullName>
    </recommendedName>
</protein>
<dbReference type="Gene3D" id="1.10.8.60">
    <property type="match status" value="1"/>
</dbReference>
<dbReference type="SUPFAM" id="SSF52540">
    <property type="entry name" value="P-loop containing nucleoside triphosphate hydrolases"/>
    <property type="match status" value="1"/>
</dbReference>
<comment type="similarity">
    <text evidence="1 4">Belongs to the AAA ATPase family.</text>
</comment>
<keyword evidence="2 4" id="KW-0547">Nucleotide-binding</keyword>
<evidence type="ECO:0000256" key="2">
    <source>
        <dbReference type="ARBA" id="ARBA00022741"/>
    </source>
</evidence>
<sequence length="591" mass="65609">MAVLGRVVRTARSWRTIKTLAPSHPRSHDLPRRLHHRSIEPQNHSNASEFRPLRLVPDVSGPFSLLPAVLAGLFGVGVLEIAYADDDKAAAKPPLPSESSPISEELEETAKKERQRIEELLKTKGIQHGFYPRFTVAIKGQKVTIKFQVPPGCEVSQLIVNLVSHLGLKVEERGGGSDMLLRAWDSAVAWQLTLTHPGKQMQVEGDLGHSKDINAHDGDLCILIFRSLISPDKAEIEFMKEGSLSSKELDALVSVLELAGVKLGQKKPREGTPRVPSAEKLVASLESMGVKVYGLDEAHVYSSNFEMSWDNIAGYDQQKREIEDTILLALHSPEVYDDIARGTRRKFESNKPRAVLFDGPPGTGKTSCARVIANQAGVPLLYVPLEVVVSKYYGESERLLGKVFSLANELPNGAIIFLDEIDSFAVARDNEMHEATRRILSVLLRQIDGFEQDKKVVVIGATNRKQDLDPALISRFDSMITFGLPDQQNRQEIAAQYAKHLTKPELDEVARVTEEMSGRDIRDVCQQAERSWASKIIRGQASKDGEQGSLLPPLQEYIDSTVTRQKALLSVDQKKNQNSNPFLKNPKLDMC</sequence>
<dbReference type="InterPro" id="IPR027417">
    <property type="entry name" value="P-loop_NTPase"/>
</dbReference>
<dbReference type="Pfam" id="PF00004">
    <property type="entry name" value="AAA"/>
    <property type="match status" value="1"/>
</dbReference>
<organism evidence="7">
    <name type="scientific">Fagus sylvatica</name>
    <name type="common">Beechnut</name>
    <dbReference type="NCBI Taxonomy" id="28930"/>
    <lineage>
        <taxon>Eukaryota</taxon>
        <taxon>Viridiplantae</taxon>
        <taxon>Streptophyta</taxon>
        <taxon>Embryophyta</taxon>
        <taxon>Tracheophyta</taxon>
        <taxon>Spermatophyta</taxon>
        <taxon>Magnoliopsida</taxon>
        <taxon>eudicotyledons</taxon>
        <taxon>Gunneridae</taxon>
        <taxon>Pentapetalae</taxon>
        <taxon>rosids</taxon>
        <taxon>fabids</taxon>
        <taxon>Fagales</taxon>
        <taxon>Fagaceae</taxon>
        <taxon>Fagus</taxon>
    </lineage>
</organism>
<name>A0A2N9FBD5_FAGSY</name>
<evidence type="ECO:0000259" key="6">
    <source>
        <dbReference type="SMART" id="SM00382"/>
    </source>
</evidence>
<evidence type="ECO:0000313" key="7">
    <source>
        <dbReference type="EMBL" id="SPC84211.1"/>
    </source>
</evidence>
<reference evidence="7" key="1">
    <citation type="submission" date="2018-02" db="EMBL/GenBank/DDBJ databases">
        <authorList>
            <person name="Cohen D.B."/>
            <person name="Kent A.D."/>
        </authorList>
    </citation>
    <scope>NUCLEOTIDE SEQUENCE</scope>
</reference>
<dbReference type="GO" id="GO:0005524">
    <property type="term" value="F:ATP binding"/>
    <property type="evidence" value="ECO:0007669"/>
    <property type="project" value="UniProtKB-KW"/>
</dbReference>
<dbReference type="EMBL" id="OIVN01000694">
    <property type="protein sequence ID" value="SPC84211.1"/>
    <property type="molecule type" value="Genomic_DNA"/>
</dbReference>
<evidence type="ECO:0000256" key="1">
    <source>
        <dbReference type="ARBA" id="ARBA00006914"/>
    </source>
</evidence>
<dbReference type="GO" id="GO:0016887">
    <property type="term" value="F:ATP hydrolysis activity"/>
    <property type="evidence" value="ECO:0007669"/>
    <property type="project" value="InterPro"/>
</dbReference>
<dbReference type="InterPro" id="IPR003959">
    <property type="entry name" value="ATPase_AAA_core"/>
</dbReference>
<dbReference type="PANTHER" id="PTHR23073">
    <property type="entry name" value="26S PROTEASOME REGULATORY SUBUNIT"/>
    <property type="match status" value="1"/>
</dbReference>
<feature type="region of interest" description="Disordered" evidence="5">
    <location>
        <begin position="90"/>
        <end position="111"/>
    </location>
</feature>
<dbReference type="InterPro" id="IPR050221">
    <property type="entry name" value="26S_Proteasome_ATPase"/>
</dbReference>
<accession>A0A2N9FBD5</accession>
<keyword evidence="3 4" id="KW-0067">ATP-binding</keyword>
<dbReference type="CDD" id="cd19481">
    <property type="entry name" value="RecA-like_protease"/>
    <property type="match status" value="1"/>
</dbReference>
<dbReference type="InterPro" id="IPR003593">
    <property type="entry name" value="AAA+_ATPase"/>
</dbReference>
<feature type="domain" description="AAA+ ATPase" evidence="6">
    <location>
        <begin position="351"/>
        <end position="486"/>
    </location>
</feature>
<dbReference type="PROSITE" id="PS00674">
    <property type="entry name" value="AAA"/>
    <property type="match status" value="1"/>
</dbReference>
<evidence type="ECO:0000256" key="4">
    <source>
        <dbReference type="RuleBase" id="RU003651"/>
    </source>
</evidence>
<evidence type="ECO:0000256" key="3">
    <source>
        <dbReference type="ARBA" id="ARBA00022840"/>
    </source>
</evidence>
<dbReference type="AlphaFoldDB" id="A0A2N9FBD5"/>
<evidence type="ECO:0000256" key="5">
    <source>
        <dbReference type="SAM" id="MobiDB-lite"/>
    </source>
</evidence>
<gene>
    <name evidence="7" type="ORF">FSB_LOCUS12093</name>
</gene>
<proteinExistence type="inferred from homology"/>
<dbReference type="Gene3D" id="3.40.50.300">
    <property type="entry name" value="P-loop containing nucleotide triphosphate hydrolases"/>
    <property type="match status" value="1"/>
</dbReference>
<dbReference type="GO" id="GO:0000502">
    <property type="term" value="C:proteasome complex"/>
    <property type="evidence" value="ECO:0007669"/>
    <property type="project" value="UniProtKB-ARBA"/>
</dbReference>
<dbReference type="InterPro" id="IPR003960">
    <property type="entry name" value="ATPase_AAA_CS"/>
</dbReference>
<dbReference type="SMART" id="SM00382">
    <property type="entry name" value="AAA"/>
    <property type="match status" value="1"/>
</dbReference>